<dbReference type="PANTHER" id="PTHR12509:SF9">
    <property type="entry name" value="SPERM FLAGELLAR PROTEIN 1 ISOFORM X1"/>
    <property type="match status" value="1"/>
</dbReference>
<accession>A0A401NHB7</accession>
<gene>
    <name evidence="2" type="ORF">scyTo_0014135</name>
</gene>
<name>A0A401NHB7_SCYTO</name>
<feature type="domain" description="Calponin-homology (CH)" evidence="1">
    <location>
        <begin position="15"/>
        <end position="82"/>
    </location>
</feature>
<dbReference type="GO" id="GO:0008017">
    <property type="term" value="F:microtubule binding"/>
    <property type="evidence" value="ECO:0007669"/>
    <property type="project" value="TreeGrafter"/>
</dbReference>
<dbReference type="Pfam" id="PF06294">
    <property type="entry name" value="CH_2"/>
    <property type="match status" value="1"/>
</dbReference>
<evidence type="ECO:0000259" key="1">
    <source>
        <dbReference type="PROSITE" id="PS50021"/>
    </source>
</evidence>
<dbReference type="OMA" id="KLNNWTH"/>
<reference evidence="2 3" key="1">
    <citation type="journal article" date="2018" name="Nat. Ecol. Evol.">
        <title>Shark genomes provide insights into elasmobranch evolution and the origin of vertebrates.</title>
        <authorList>
            <person name="Hara Y"/>
            <person name="Yamaguchi K"/>
            <person name="Onimaru K"/>
            <person name="Kadota M"/>
            <person name="Koyanagi M"/>
            <person name="Keeley SD"/>
            <person name="Tatsumi K"/>
            <person name="Tanaka K"/>
            <person name="Motone F"/>
            <person name="Kageyama Y"/>
            <person name="Nozu R"/>
            <person name="Adachi N"/>
            <person name="Nishimura O"/>
            <person name="Nakagawa R"/>
            <person name="Tanegashima C"/>
            <person name="Kiyatake I"/>
            <person name="Matsumoto R"/>
            <person name="Murakumo K"/>
            <person name="Nishida K"/>
            <person name="Terakita A"/>
            <person name="Kuratani S"/>
            <person name="Sato K"/>
            <person name="Hyodo S Kuraku.S."/>
        </authorList>
    </citation>
    <scope>NUCLEOTIDE SEQUENCE [LARGE SCALE GENOMIC DNA]</scope>
</reference>
<dbReference type="AlphaFoldDB" id="A0A401NHB7"/>
<comment type="caution">
    <text evidence="2">The sequence shown here is derived from an EMBL/GenBank/DDBJ whole genome shotgun (WGS) entry which is preliminary data.</text>
</comment>
<evidence type="ECO:0000313" key="2">
    <source>
        <dbReference type="EMBL" id="GCB60257.1"/>
    </source>
</evidence>
<dbReference type="InterPro" id="IPR010441">
    <property type="entry name" value="CH_2"/>
</dbReference>
<dbReference type="PROSITE" id="PS50021">
    <property type="entry name" value="CH"/>
    <property type="match status" value="1"/>
</dbReference>
<dbReference type="InterPro" id="IPR052111">
    <property type="entry name" value="Spermatogenesis_Ciliary_MAP"/>
</dbReference>
<dbReference type="STRING" id="75743.A0A401NHB7"/>
<dbReference type="EMBL" id="BFAA01007476">
    <property type="protein sequence ID" value="GCB60257.1"/>
    <property type="molecule type" value="Genomic_DNA"/>
</dbReference>
<proteinExistence type="predicted"/>
<dbReference type="Gene3D" id="1.10.418.10">
    <property type="entry name" value="Calponin-like domain"/>
    <property type="match status" value="1"/>
</dbReference>
<dbReference type="InterPro" id="IPR001715">
    <property type="entry name" value="CH_dom"/>
</dbReference>
<dbReference type="PANTHER" id="PTHR12509">
    <property type="entry name" value="SPERMATOGENESIS-ASSOCIATED 4-RELATED"/>
    <property type="match status" value="1"/>
</dbReference>
<dbReference type="InterPro" id="IPR036872">
    <property type="entry name" value="CH_dom_sf"/>
</dbReference>
<dbReference type="SUPFAM" id="SSF47576">
    <property type="entry name" value="Calponin-homology domain, CH-domain"/>
    <property type="match status" value="1"/>
</dbReference>
<dbReference type="GO" id="GO:0051493">
    <property type="term" value="P:regulation of cytoskeleton organization"/>
    <property type="evidence" value="ECO:0007669"/>
    <property type="project" value="TreeGrafter"/>
</dbReference>
<sequence length="82" mass="9379">MTACGRAGMTAGMDEESLQDLYSWVDTIHLSRAKRNIARDFSDGVLIAEVVKFHFPKLVEMHNYTPANSTQQKLNNWTHLNR</sequence>
<keyword evidence="3" id="KW-1185">Reference proteome</keyword>
<organism evidence="2 3">
    <name type="scientific">Scyliorhinus torazame</name>
    <name type="common">Cloudy catshark</name>
    <name type="synonym">Catulus torazame</name>
    <dbReference type="NCBI Taxonomy" id="75743"/>
    <lineage>
        <taxon>Eukaryota</taxon>
        <taxon>Metazoa</taxon>
        <taxon>Chordata</taxon>
        <taxon>Craniata</taxon>
        <taxon>Vertebrata</taxon>
        <taxon>Chondrichthyes</taxon>
        <taxon>Elasmobranchii</taxon>
        <taxon>Galeomorphii</taxon>
        <taxon>Galeoidea</taxon>
        <taxon>Carcharhiniformes</taxon>
        <taxon>Scyliorhinidae</taxon>
        <taxon>Scyliorhinus</taxon>
    </lineage>
</organism>
<dbReference type="GO" id="GO:0005930">
    <property type="term" value="C:axoneme"/>
    <property type="evidence" value="ECO:0007669"/>
    <property type="project" value="TreeGrafter"/>
</dbReference>
<dbReference type="Proteomes" id="UP000288216">
    <property type="component" value="Unassembled WGS sequence"/>
</dbReference>
<dbReference type="OrthoDB" id="193300at2759"/>
<protein>
    <recommendedName>
        <fullName evidence="1">Calponin-homology (CH) domain-containing protein</fullName>
    </recommendedName>
</protein>
<evidence type="ECO:0000313" key="3">
    <source>
        <dbReference type="Proteomes" id="UP000288216"/>
    </source>
</evidence>
<dbReference type="FunFam" id="1.10.418.10:FF:000059">
    <property type="entry name" value="RIKEN cDNA 6430531B16 gene"/>
    <property type="match status" value="1"/>
</dbReference>